<dbReference type="Gene3D" id="3.30.565.10">
    <property type="entry name" value="Histidine kinase-like ATPase, C-terminal domain"/>
    <property type="match status" value="1"/>
</dbReference>
<keyword evidence="6" id="KW-0808">Transferase</keyword>
<feature type="domain" description="Histidine kinase" evidence="5">
    <location>
        <begin position="222"/>
        <end position="454"/>
    </location>
</feature>
<evidence type="ECO:0000313" key="6">
    <source>
        <dbReference type="EMBL" id="TLX48958.1"/>
    </source>
</evidence>
<dbReference type="PRINTS" id="PR00344">
    <property type="entry name" value="BCTRLSENSOR"/>
</dbReference>
<keyword evidence="3" id="KW-0597">Phosphoprotein</keyword>
<dbReference type="SUPFAM" id="SSF47384">
    <property type="entry name" value="Homodimeric domain of signal transducing histidine kinase"/>
    <property type="match status" value="1"/>
</dbReference>
<dbReference type="InterPro" id="IPR029016">
    <property type="entry name" value="GAF-like_dom_sf"/>
</dbReference>
<name>A0A5R9Q738_9GAMM</name>
<evidence type="ECO:0000256" key="1">
    <source>
        <dbReference type="ARBA" id="ARBA00000085"/>
    </source>
</evidence>
<protein>
    <recommendedName>
        <fullName evidence="2">histidine kinase</fullName>
        <ecNumber evidence="2">2.7.13.3</ecNumber>
    </recommendedName>
</protein>
<dbReference type="InterPro" id="IPR005467">
    <property type="entry name" value="His_kinase_dom"/>
</dbReference>
<dbReference type="Gene3D" id="1.10.287.130">
    <property type="match status" value="1"/>
</dbReference>
<dbReference type="SUPFAM" id="SSF55874">
    <property type="entry name" value="ATPase domain of HSP90 chaperone/DNA topoisomerase II/histidine kinase"/>
    <property type="match status" value="1"/>
</dbReference>
<keyword evidence="4" id="KW-0175">Coiled coil</keyword>
<comment type="caution">
    <text evidence="6">The sequence shown here is derived from an EMBL/GenBank/DDBJ whole genome shotgun (WGS) entry which is preliminary data.</text>
</comment>
<dbReference type="InterPro" id="IPR036890">
    <property type="entry name" value="HATPase_C_sf"/>
</dbReference>
<evidence type="ECO:0000259" key="5">
    <source>
        <dbReference type="PROSITE" id="PS50109"/>
    </source>
</evidence>
<dbReference type="InterPro" id="IPR003661">
    <property type="entry name" value="HisK_dim/P_dom"/>
</dbReference>
<dbReference type="InterPro" id="IPR003594">
    <property type="entry name" value="HATPase_dom"/>
</dbReference>
<gene>
    <name evidence="6" type="ORF">C1E24_00165</name>
</gene>
<dbReference type="AlphaFoldDB" id="A0A5R9Q738"/>
<dbReference type="EC" id="2.7.13.3" evidence="2"/>
<proteinExistence type="predicted"/>
<dbReference type="Proteomes" id="UP000309186">
    <property type="component" value="Unassembled WGS sequence"/>
</dbReference>
<dbReference type="RefSeq" id="WP_138477644.1">
    <property type="nucleotide sequence ID" value="NZ_PPSW01000001.1"/>
</dbReference>
<organism evidence="6 7">
    <name type="scientific">Pseudoalteromonas phenolica</name>
    <dbReference type="NCBI Taxonomy" id="161398"/>
    <lineage>
        <taxon>Bacteria</taxon>
        <taxon>Pseudomonadati</taxon>
        <taxon>Pseudomonadota</taxon>
        <taxon>Gammaproteobacteria</taxon>
        <taxon>Alteromonadales</taxon>
        <taxon>Pseudoalteromonadaceae</taxon>
        <taxon>Pseudoalteromonas</taxon>
    </lineage>
</organism>
<accession>A0A5R9Q738</accession>
<sequence>MDKSLEAILFEISQSPEIDSGDLKTAGSLIIQACCKGLDISRTSMWSVDESGAKCHLLIDNGEFQTFDNFFLSRQAFPIYFQNLDNERIIAAADAVNDKITFEFSEVYLKPRNIASMLDVPIRRKGKMIDIICCEHQGEHLKHWQDDELIFVSTLAELYGRANNAHRSLQYEEALRDLNAELDSIVKKRTKELEATIFELKQAQEELAESKKLAALGEMVAGIAHEVNTPLGVAITAASLCAEKMSAVSINLENKTLTRPMLSDFLSDSSDALKIVLANLDRSAHLMNDFRNVSANQINPTREKVIIEEYIGQVLNTLSPKLKKHKVQVEYHIASCHERLTYPGLLAQVISNLVNNAIEHAFKADQPEKKLEVLVEKSMDHINIHFNDNGKGISEQHLAHIFNPFFTTKRHDGNTGLGLSISYNLLKKQLGGSLSVSSKEGVGSQFTISLPDILFNRGCAENVSCEPQTTS</sequence>
<dbReference type="CDD" id="cd00082">
    <property type="entry name" value="HisKA"/>
    <property type="match status" value="1"/>
</dbReference>
<dbReference type="Gene3D" id="3.30.450.40">
    <property type="match status" value="1"/>
</dbReference>
<dbReference type="PANTHER" id="PTHR43065:SF47">
    <property type="match status" value="1"/>
</dbReference>
<dbReference type="PANTHER" id="PTHR43065">
    <property type="entry name" value="SENSOR HISTIDINE KINASE"/>
    <property type="match status" value="1"/>
</dbReference>
<reference evidence="6 7" key="1">
    <citation type="submission" date="2018-01" db="EMBL/GenBank/DDBJ databases">
        <title>Co-occurrence of chitin degradation, pigmentation and bioactivity in marine Pseudoalteromonas.</title>
        <authorList>
            <person name="Paulsen S."/>
            <person name="Gram L."/>
            <person name="Machado H."/>
        </authorList>
    </citation>
    <scope>NUCLEOTIDE SEQUENCE [LARGE SCALE GENOMIC DNA]</scope>
    <source>
        <strain evidence="6 7">S3663</strain>
    </source>
</reference>
<dbReference type="SUPFAM" id="SSF55781">
    <property type="entry name" value="GAF domain-like"/>
    <property type="match status" value="1"/>
</dbReference>
<evidence type="ECO:0000256" key="2">
    <source>
        <dbReference type="ARBA" id="ARBA00012438"/>
    </source>
</evidence>
<evidence type="ECO:0000256" key="3">
    <source>
        <dbReference type="ARBA" id="ARBA00022553"/>
    </source>
</evidence>
<dbReference type="CDD" id="cd00075">
    <property type="entry name" value="HATPase"/>
    <property type="match status" value="1"/>
</dbReference>
<dbReference type="Pfam" id="PF02518">
    <property type="entry name" value="HATPase_c"/>
    <property type="match status" value="1"/>
</dbReference>
<dbReference type="InterPro" id="IPR004358">
    <property type="entry name" value="Sig_transdc_His_kin-like_C"/>
</dbReference>
<evidence type="ECO:0000313" key="7">
    <source>
        <dbReference type="Proteomes" id="UP000309186"/>
    </source>
</evidence>
<dbReference type="InterPro" id="IPR036097">
    <property type="entry name" value="HisK_dim/P_sf"/>
</dbReference>
<dbReference type="GO" id="GO:0000155">
    <property type="term" value="F:phosphorelay sensor kinase activity"/>
    <property type="evidence" value="ECO:0007669"/>
    <property type="project" value="InterPro"/>
</dbReference>
<dbReference type="OrthoDB" id="2521613at2"/>
<dbReference type="Pfam" id="PF01590">
    <property type="entry name" value="GAF"/>
    <property type="match status" value="1"/>
</dbReference>
<dbReference type="SMART" id="SM00388">
    <property type="entry name" value="HisKA"/>
    <property type="match status" value="1"/>
</dbReference>
<dbReference type="InterPro" id="IPR003018">
    <property type="entry name" value="GAF"/>
</dbReference>
<dbReference type="EMBL" id="PPSW01000001">
    <property type="protein sequence ID" value="TLX48958.1"/>
    <property type="molecule type" value="Genomic_DNA"/>
</dbReference>
<comment type="catalytic activity">
    <reaction evidence="1">
        <text>ATP + protein L-histidine = ADP + protein N-phospho-L-histidine.</text>
        <dbReference type="EC" id="2.7.13.3"/>
    </reaction>
</comment>
<dbReference type="SMART" id="SM00387">
    <property type="entry name" value="HATPase_c"/>
    <property type="match status" value="1"/>
</dbReference>
<keyword evidence="6" id="KW-0418">Kinase</keyword>
<dbReference type="PROSITE" id="PS50109">
    <property type="entry name" value="HIS_KIN"/>
    <property type="match status" value="1"/>
</dbReference>
<evidence type="ECO:0000256" key="4">
    <source>
        <dbReference type="SAM" id="Coils"/>
    </source>
</evidence>
<dbReference type="Pfam" id="PF00512">
    <property type="entry name" value="HisKA"/>
    <property type="match status" value="1"/>
</dbReference>
<feature type="coiled-coil region" evidence="4">
    <location>
        <begin position="168"/>
        <end position="213"/>
    </location>
</feature>